<evidence type="ECO:0000256" key="4">
    <source>
        <dbReference type="ARBA" id="ARBA00009845"/>
    </source>
</evidence>
<dbReference type="EC" id="4.2.1.33" evidence="10"/>
<keyword evidence="8 10" id="KW-0456">Lyase</keyword>
<comment type="subunit">
    <text evidence="5 10">Heterodimer of LeuC and LeuD.</text>
</comment>
<dbReference type="GO" id="GO:0003861">
    <property type="term" value="F:3-isopropylmalate dehydratase activity"/>
    <property type="evidence" value="ECO:0007669"/>
    <property type="project" value="UniProtKB-UniRule"/>
</dbReference>
<dbReference type="FunFam" id="3.20.19.10:FF:000003">
    <property type="entry name" value="3-isopropylmalate dehydratase small subunit"/>
    <property type="match status" value="1"/>
</dbReference>
<comment type="pathway">
    <text evidence="3 10">Amino-acid biosynthesis; L-leucine biosynthesis; L-leucine from 3-methyl-2-oxobutanoate: step 2/4.</text>
</comment>
<evidence type="ECO:0000313" key="12">
    <source>
        <dbReference type="EMBL" id="GAP04181.1"/>
    </source>
</evidence>
<dbReference type="CDD" id="cd01577">
    <property type="entry name" value="IPMI_Swivel"/>
    <property type="match status" value="1"/>
</dbReference>
<reference evidence="12" key="1">
    <citation type="journal article" date="2015" name="BMC Genomics">
        <title>Comparative genomics of Fructobacillus spp. and Leuconostoc spp. reveals niche-specific evolution of Fructobacillus spp.</title>
        <authorList>
            <person name="Endo A."/>
            <person name="Tanizawa Y."/>
            <person name="Tanaka N."/>
            <person name="Maeno S."/>
            <person name="Kumar H."/>
            <person name="Shiwa Y."/>
            <person name="Okada S."/>
            <person name="Yoshikawa H."/>
            <person name="Dicks L."/>
            <person name="Nakagawa J."/>
            <person name="Arita M."/>
        </authorList>
    </citation>
    <scope>NUCLEOTIDE SEQUENCE [LARGE SCALE GENOMIC DNA]</scope>
    <source>
        <strain evidence="12">F214-1</strain>
    </source>
</reference>
<dbReference type="NCBIfam" id="TIGR00171">
    <property type="entry name" value="leuD"/>
    <property type="match status" value="1"/>
</dbReference>
<dbReference type="PANTHER" id="PTHR43345">
    <property type="entry name" value="3-ISOPROPYLMALATE DEHYDRATASE SMALL SUBUNIT 2-RELATED-RELATED"/>
    <property type="match status" value="1"/>
</dbReference>
<evidence type="ECO:0000256" key="6">
    <source>
        <dbReference type="ARBA" id="ARBA00022430"/>
    </source>
</evidence>
<evidence type="ECO:0000256" key="9">
    <source>
        <dbReference type="ARBA" id="ARBA00023304"/>
    </source>
</evidence>
<name>A0A3F3GYQ6_9LACO</name>
<organism evidence="12">
    <name type="scientific">Fructobacillus tropaeoli</name>
    <dbReference type="NCBI Taxonomy" id="709323"/>
    <lineage>
        <taxon>Bacteria</taxon>
        <taxon>Bacillati</taxon>
        <taxon>Bacillota</taxon>
        <taxon>Bacilli</taxon>
        <taxon>Lactobacillales</taxon>
        <taxon>Lactobacillaceae</taxon>
        <taxon>Fructobacillus</taxon>
    </lineage>
</organism>
<evidence type="ECO:0000259" key="11">
    <source>
        <dbReference type="Pfam" id="PF00694"/>
    </source>
</evidence>
<dbReference type="InterPro" id="IPR050075">
    <property type="entry name" value="LeuD"/>
</dbReference>
<dbReference type="InterPro" id="IPR015928">
    <property type="entry name" value="Aconitase/3IPM_dehydase_swvl"/>
</dbReference>
<comment type="catalytic activity">
    <reaction evidence="1 10">
        <text>(2R,3S)-3-isopropylmalate = (2S)-2-isopropylmalate</text>
        <dbReference type="Rhea" id="RHEA:32287"/>
        <dbReference type="ChEBI" id="CHEBI:1178"/>
        <dbReference type="ChEBI" id="CHEBI:35121"/>
        <dbReference type="EC" id="4.2.1.33"/>
    </reaction>
</comment>
<evidence type="ECO:0000256" key="2">
    <source>
        <dbReference type="ARBA" id="ARBA00002695"/>
    </source>
</evidence>
<evidence type="ECO:0000256" key="7">
    <source>
        <dbReference type="ARBA" id="ARBA00022605"/>
    </source>
</evidence>
<comment type="similarity">
    <text evidence="4 10">Belongs to the LeuD family. LeuD type 1 subfamily.</text>
</comment>
<keyword evidence="9 10" id="KW-0100">Branched-chain amino acid biosynthesis</keyword>
<dbReference type="AlphaFoldDB" id="A0A3F3GYQ6"/>
<keyword evidence="6 10" id="KW-0432">Leucine biosynthesis</keyword>
<dbReference type="HAMAP" id="MF_01031">
    <property type="entry name" value="LeuD_type1"/>
    <property type="match status" value="1"/>
</dbReference>
<comment type="function">
    <text evidence="2 10">Catalyzes the isomerization between 2-isopropylmalate and 3-isopropylmalate, via the formation of 2-isopropylmaleate.</text>
</comment>
<keyword evidence="7 10" id="KW-0028">Amino-acid biosynthesis</keyword>
<evidence type="ECO:0000256" key="10">
    <source>
        <dbReference type="HAMAP-Rule" id="MF_01031"/>
    </source>
</evidence>
<gene>
    <name evidence="10 12" type="primary">leuD</name>
    <name evidence="12" type="ORF">FTRO_0031220</name>
</gene>
<accession>A0A3F3GYQ6</accession>
<dbReference type="GO" id="GO:0009098">
    <property type="term" value="P:L-leucine biosynthetic process"/>
    <property type="evidence" value="ECO:0007669"/>
    <property type="project" value="UniProtKB-UniRule"/>
</dbReference>
<dbReference type="GO" id="GO:0009316">
    <property type="term" value="C:3-isopropylmalate dehydratase complex"/>
    <property type="evidence" value="ECO:0007669"/>
    <property type="project" value="InterPro"/>
</dbReference>
<evidence type="ECO:0000256" key="5">
    <source>
        <dbReference type="ARBA" id="ARBA00011271"/>
    </source>
</evidence>
<dbReference type="EMBL" id="DF968080">
    <property type="protein sequence ID" value="GAP04181.1"/>
    <property type="molecule type" value="Genomic_DNA"/>
</dbReference>
<dbReference type="Proteomes" id="UP000064514">
    <property type="component" value="Unassembled WGS sequence"/>
</dbReference>
<dbReference type="SUPFAM" id="SSF52016">
    <property type="entry name" value="LeuD/IlvD-like"/>
    <property type="match status" value="1"/>
</dbReference>
<dbReference type="InterPro" id="IPR004431">
    <property type="entry name" value="3-IsopropMal_deHydase_ssu"/>
</dbReference>
<dbReference type="RefSeq" id="WP_059393614.1">
    <property type="nucleotide sequence ID" value="NZ_CAUZLZ010000006.1"/>
</dbReference>
<evidence type="ECO:0000256" key="3">
    <source>
        <dbReference type="ARBA" id="ARBA00004729"/>
    </source>
</evidence>
<evidence type="ECO:0000256" key="8">
    <source>
        <dbReference type="ARBA" id="ARBA00023239"/>
    </source>
</evidence>
<evidence type="ECO:0000256" key="1">
    <source>
        <dbReference type="ARBA" id="ARBA00000491"/>
    </source>
</evidence>
<dbReference type="NCBIfam" id="NF002458">
    <property type="entry name" value="PRK01641.1"/>
    <property type="match status" value="1"/>
</dbReference>
<keyword evidence="12" id="KW-0413">Isomerase</keyword>
<dbReference type="Gene3D" id="3.20.19.10">
    <property type="entry name" value="Aconitase, domain 4"/>
    <property type="match status" value="1"/>
</dbReference>
<dbReference type="PANTHER" id="PTHR43345:SF5">
    <property type="entry name" value="3-ISOPROPYLMALATE DEHYDRATASE SMALL SUBUNIT"/>
    <property type="match status" value="1"/>
</dbReference>
<protein>
    <recommendedName>
        <fullName evidence="10">3-isopropylmalate dehydratase small subunit</fullName>
        <ecNumber evidence="10">4.2.1.33</ecNumber>
    </recommendedName>
    <alternativeName>
        <fullName evidence="10">Alpha-IPM isomerase</fullName>
        <shortName evidence="10">IPMI</shortName>
    </alternativeName>
    <alternativeName>
        <fullName evidence="10">Isopropylmalate isomerase</fullName>
    </alternativeName>
</protein>
<proteinExistence type="inferred from homology"/>
<dbReference type="InterPro" id="IPR000573">
    <property type="entry name" value="AconitaseA/IPMdHydase_ssu_swvl"/>
</dbReference>
<dbReference type="GO" id="GO:0016853">
    <property type="term" value="F:isomerase activity"/>
    <property type="evidence" value="ECO:0007669"/>
    <property type="project" value="UniProtKB-KW"/>
</dbReference>
<dbReference type="STRING" id="709323.GCA_001047135_00725"/>
<feature type="domain" description="Aconitase A/isopropylmalate dehydratase small subunit swivel" evidence="11">
    <location>
        <begin position="1"/>
        <end position="123"/>
    </location>
</feature>
<dbReference type="InterPro" id="IPR033940">
    <property type="entry name" value="IPMI_Swivel"/>
</dbReference>
<dbReference type="UniPathway" id="UPA00048">
    <property type="reaction ID" value="UER00071"/>
</dbReference>
<dbReference type="Pfam" id="PF00694">
    <property type="entry name" value="Aconitase_C"/>
    <property type="match status" value="1"/>
</dbReference>
<sequence length="194" mass="21994">MQSFVKEVGRAAVIDANSVNTDLILPKQFLKNILKTGFGKYLFWDWRYLADGQKNPDFVLNQKDHQGVSILITGDNFGSGSSREHAVWALTDFGFRAVIAGSFSDIFYMNATKNGLLPIVLPKADRDILMTVAADEAITIDLVNQDVAMDDRHFHFDINPQWKEKFLKGEDDIDLTMKYADQIQAYEDQRQALV</sequence>